<dbReference type="Proteomes" id="UP000076925">
    <property type="component" value="Unassembled WGS sequence"/>
</dbReference>
<dbReference type="Gene3D" id="2.160.20.10">
    <property type="entry name" value="Single-stranded right-handed beta-helix, Pectin lyase-like"/>
    <property type="match status" value="4"/>
</dbReference>
<protein>
    <recommendedName>
        <fullName evidence="1">Filamentous haemagglutinin FhaB/tRNA nuclease CdiA-like TPS domain-containing protein</fullName>
    </recommendedName>
</protein>
<evidence type="ECO:0000313" key="2">
    <source>
        <dbReference type="EMBL" id="KYC39470.1"/>
    </source>
</evidence>
<comment type="caution">
    <text evidence="2">The sequence shown here is derived from an EMBL/GenBank/DDBJ whole genome shotgun (WGS) entry which is preliminary data.</text>
</comment>
<dbReference type="EMBL" id="ANNX02000035">
    <property type="protein sequence ID" value="KYC39470.1"/>
    <property type="molecule type" value="Genomic_DNA"/>
</dbReference>
<dbReference type="OrthoDB" id="501088at2"/>
<dbReference type="STRING" id="128403.WA1_32645"/>
<evidence type="ECO:0000313" key="3">
    <source>
        <dbReference type="Proteomes" id="UP000076925"/>
    </source>
</evidence>
<accession>A0A139X463</accession>
<dbReference type="NCBIfam" id="TIGR01901">
    <property type="entry name" value="adhes_NPXG"/>
    <property type="match status" value="1"/>
</dbReference>
<dbReference type="InterPro" id="IPR012334">
    <property type="entry name" value="Pectin_lyas_fold"/>
</dbReference>
<gene>
    <name evidence="2" type="ORF">WA1_32645</name>
</gene>
<proteinExistence type="predicted"/>
<dbReference type="InterPro" id="IPR011050">
    <property type="entry name" value="Pectin_lyase_fold/virulence"/>
</dbReference>
<feature type="domain" description="Filamentous haemagglutinin FhaB/tRNA nuclease CdiA-like TPS" evidence="1">
    <location>
        <begin position="49"/>
        <end position="162"/>
    </location>
</feature>
<dbReference type="SMART" id="SM00912">
    <property type="entry name" value="Haemagg_act"/>
    <property type="match status" value="1"/>
</dbReference>
<organism evidence="2 3">
    <name type="scientific">Scytonema hofmannii PCC 7110</name>
    <dbReference type="NCBI Taxonomy" id="128403"/>
    <lineage>
        <taxon>Bacteria</taxon>
        <taxon>Bacillati</taxon>
        <taxon>Cyanobacteriota</taxon>
        <taxon>Cyanophyceae</taxon>
        <taxon>Nostocales</taxon>
        <taxon>Scytonemataceae</taxon>
        <taxon>Scytonema</taxon>
    </lineage>
</organism>
<name>A0A139X463_9CYAN</name>
<dbReference type="RefSeq" id="WP_017747311.1">
    <property type="nucleotide sequence ID" value="NZ_KQ976354.1"/>
</dbReference>
<reference evidence="2 3" key="1">
    <citation type="journal article" date="2013" name="Genome Biol. Evol.">
        <title>Genomes of Stigonematalean cyanobacteria (subsection V) and the evolution of oxygenic photosynthesis from prokaryotes to plastids.</title>
        <authorList>
            <person name="Dagan T."/>
            <person name="Roettger M."/>
            <person name="Stucken K."/>
            <person name="Landan G."/>
            <person name="Koch R."/>
            <person name="Major P."/>
            <person name="Gould S.B."/>
            <person name="Goremykin V.V."/>
            <person name="Rippka R."/>
            <person name="Tandeau de Marsac N."/>
            <person name="Gugger M."/>
            <person name="Lockhart P.J."/>
            <person name="Allen J.F."/>
            <person name="Brune I."/>
            <person name="Maus I."/>
            <person name="Puhler A."/>
            <person name="Martin W.F."/>
        </authorList>
    </citation>
    <scope>NUCLEOTIDE SEQUENCE [LARGE SCALE GENOMIC DNA]</scope>
    <source>
        <strain evidence="2 3">PCC 7110</strain>
    </source>
</reference>
<dbReference type="InterPro" id="IPR008638">
    <property type="entry name" value="FhaB/CdiA-like_TPS"/>
</dbReference>
<dbReference type="SUPFAM" id="SSF51126">
    <property type="entry name" value="Pectin lyase-like"/>
    <property type="match status" value="7"/>
</dbReference>
<keyword evidence="3" id="KW-1185">Reference proteome</keyword>
<evidence type="ECO:0000259" key="1">
    <source>
        <dbReference type="SMART" id="SM00912"/>
    </source>
</evidence>
<dbReference type="Pfam" id="PF05860">
    <property type="entry name" value="TPS"/>
    <property type="match status" value="1"/>
</dbReference>
<sequence>METKHWLSCWQLGFVGLLSTVGINIFTCKALSQSTPSNIQPDNTLGIESSQILQNQNFQGLPIELIVGGATRGINLFHSFREFNVTSGRGAYFLSPSVDIQNILARVTGGNRSEILGRLGTLSESKPNLFLINPNGMIFGERASLDVQGSFVGTTANGAQFGNQGVFSATNPQAPPLLSINPSALLFNQINQTAGITNRSLAPAGVSFAGDVTGLRVPDGKSLLLIGGNVTMAGGQLNAFGGRVELGGLAEPGSINLVLDSDRLSLKFPENVARADVLLSERAFVFVEGAGGGDIAVNARNLEVSGGSIFSAGIGAGLGTPETVAGDIVLNATGDIKVTGSGSQISQIRNLVRLGSKGNGGNININTGSLLLRDGARLSTSTSGIGNGGNVTVRALDAVSLAGNAYILSTVEASGVGKAGNIDINAANVSLIDGAQLVTITRRASDNQPAARGDGGNVTVKVTGAVDIAGRKNDLLTGIFSSLETGTVGNGGNITIDSGSFSLRDGAQLTASTFGQGNGGNVTVRALDAVSLAGNAAILSTVEAGGVGKGGNIDINAVTLSLADGAQLQTSTVSASATQPAGRGDAGNVNVKVTGAVDITGQKNGLPSGIRSRVRTGAVGNGGDITIDSGSFSLRDSAQLSASTFGIGNAGNVTVRAQDAVSLASASISSTVEASGVGKGGNIDINAATLSLIDGAQLLTSTRGASATQPSRRGDAGNVNVKVTGVVDIAGQKNGFLSGIGSFVGTGTVSNGGNITIDTGSFSLRDSAQIDTSTSGRGNAGNVTVRAQDAVSLAGNASILSTVEAGGVGKGGSIEINAATLSLIDGAQLVTITRRASDNQPAGRGDAGNVNVKVSGAVDIVGQKNGFSSAIGSFVGTGTVGNGGDITIDSGSFSLRDSAQLSASTFGIGNGGNVTVRALDAISLADASILSVVEAGAVGKGGNIDINAASLSLIDSAQLLTITRGASATQPAGRGDAGNVNVKVTGTVDIAGQKNGFSSGIFSDVGSATIGNGGDITINSVSFSLRDDAEINASTSGQGNGGNVTVRALDAVSLADANILSTVEASGVGKGGNININAATLSLVDGAQINASTYGLGNAGNVTVRAVDAVSLTDGAEFITSTFGQGNAGNIYINAKETVTISGISQEGGFSSGLYSDTVEGSTGEGGNITVNTNIFRILNGASIDAGTANNNKGGDITVNTNVFEATSGGQLSTNSSSNGGAGKITVNATDKVKISGSDPNYNDRIATFSLEVVENISADSGFFVSSSGSGITGDIEINSPKITLDNQGRLIAESTSGNGGNINLNSNLLLLRRGAQISTNAGTEQKGGDGGNININSKFIVAVPQENSDITANAFQGRGGNINITARGIFGIEARSKPSEQINDITASSDLGLSGTINLNSPDNSSVQNSLSQLSQNLVDSNALIASSCIVRSNQKQQNSFTITGTGGLPNRPGDLLVSNYATGSVRNVTYSNQSSSINSGIWKKGDPIIEPQGVYRTTSGQIVLSRECR</sequence>